<dbReference type="RefSeq" id="WP_092563225.1">
    <property type="nucleotide sequence ID" value="NZ_FNQV01000005.1"/>
</dbReference>
<reference evidence="2" key="1">
    <citation type="submission" date="2016-10" db="EMBL/GenBank/DDBJ databases">
        <authorList>
            <person name="Varghese N."/>
            <person name="Submissions S."/>
        </authorList>
    </citation>
    <scope>NUCLEOTIDE SEQUENCE [LARGE SCALE GENOMIC DNA]</scope>
    <source>
        <strain evidence="2">KPR-1</strain>
    </source>
</reference>
<dbReference type="OrthoDB" id="3268468at2"/>
<sequence>MDVTFGMTHVQREITVDVDKPHNEITALVDKALADGAPIKLEDNRGRTLVIPAERLAYAIIGTGEQRRVGFSL</sequence>
<dbReference type="EMBL" id="FNQV01000005">
    <property type="protein sequence ID" value="SEA17856.1"/>
    <property type="molecule type" value="Genomic_DNA"/>
</dbReference>
<accession>A0A1H3Z2D3</accession>
<dbReference type="Proteomes" id="UP000199288">
    <property type="component" value="Unassembled WGS sequence"/>
</dbReference>
<keyword evidence="2" id="KW-1185">Reference proteome</keyword>
<dbReference type="AlphaFoldDB" id="A0A1H3Z2D3"/>
<evidence type="ECO:0008006" key="3">
    <source>
        <dbReference type="Google" id="ProtNLM"/>
    </source>
</evidence>
<dbReference type="InterPro" id="IPR021456">
    <property type="entry name" value="DUF3107"/>
</dbReference>
<proteinExistence type="predicted"/>
<evidence type="ECO:0000313" key="1">
    <source>
        <dbReference type="EMBL" id="SEA17856.1"/>
    </source>
</evidence>
<organism evidence="1 2">
    <name type="scientific">Bowdeniella nasicola</name>
    <dbReference type="NCBI Taxonomy" id="208480"/>
    <lineage>
        <taxon>Bacteria</taxon>
        <taxon>Bacillati</taxon>
        <taxon>Actinomycetota</taxon>
        <taxon>Actinomycetes</taxon>
        <taxon>Actinomycetales</taxon>
        <taxon>Actinomycetaceae</taxon>
        <taxon>Bowdeniella</taxon>
    </lineage>
</organism>
<evidence type="ECO:0000313" key="2">
    <source>
        <dbReference type="Proteomes" id="UP000199288"/>
    </source>
</evidence>
<name>A0A1H3Z2D3_9ACTO</name>
<dbReference type="Pfam" id="PF11305">
    <property type="entry name" value="DUF3107"/>
    <property type="match status" value="1"/>
</dbReference>
<protein>
    <recommendedName>
        <fullName evidence="3">ATP-binding protein</fullName>
    </recommendedName>
</protein>
<gene>
    <name evidence="1" type="ORF">SAMN02910418_01078</name>
</gene>